<dbReference type="AlphaFoldDB" id="A0AAJ5WRK7"/>
<accession>A0AAJ5WRK7</accession>
<evidence type="ECO:0000259" key="2">
    <source>
        <dbReference type="Pfam" id="PF10988"/>
    </source>
</evidence>
<dbReference type="EMBL" id="CP119311">
    <property type="protein sequence ID" value="WEK36881.1"/>
    <property type="molecule type" value="Genomic_DNA"/>
</dbReference>
<name>A0AAJ5WRK7_9BACT</name>
<proteinExistence type="predicted"/>
<keyword evidence="1" id="KW-0732">Signal</keyword>
<dbReference type="Pfam" id="PF10988">
    <property type="entry name" value="DUF2807"/>
    <property type="match status" value="1"/>
</dbReference>
<organism evidence="3 4">
    <name type="scientific">Candidatus Pseudobacter hemicellulosilyticus</name>
    <dbReference type="NCBI Taxonomy" id="3121375"/>
    <lineage>
        <taxon>Bacteria</taxon>
        <taxon>Pseudomonadati</taxon>
        <taxon>Bacteroidota</taxon>
        <taxon>Chitinophagia</taxon>
        <taxon>Chitinophagales</taxon>
        <taxon>Chitinophagaceae</taxon>
        <taxon>Pseudobacter</taxon>
    </lineage>
</organism>
<feature type="signal peptide" evidence="1">
    <location>
        <begin position="1"/>
        <end position="22"/>
    </location>
</feature>
<evidence type="ECO:0000256" key="1">
    <source>
        <dbReference type="SAM" id="SignalP"/>
    </source>
</evidence>
<evidence type="ECO:0000313" key="3">
    <source>
        <dbReference type="EMBL" id="WEK36881.1"/>
    </source>
</evidence>
<feature type="chain" id="PRO_5042488414" evidence="1">
    <location>
        <begin position="23"/>
        <end position="180"/>
    </location>
</feature>
<gene>
    <name evidence="3" type="ORF">P0Y53_05140</name>
</gene>
<dbReference type="InterPro" id="IPR021255">
    <property type="entry name" value="DUF2807"/>
</dbReference>
<evidence type="ECO:0000313" key="4">
    <source>
        <dbReference type="Proteomes" id="UP001220610"/>
    </source>
</evidence>
<feature type="domain" description="Putative auto-transporter adhesin head GIN" evidence="2">
    <location>
        <begin position="40"/>
        <end position="139"/>
    </location>
</feature>
<reference evidence="3" key="1">
    <citation type="submission" date="2023-03" db="EMBL/GenBank/DDBJ databases">
        <title>Andean soil-derived lignocellulolytic bacterial consortium as a source of novel taxa and putative plastic-active enzymes.</title>
        <authorList>
            <person name="Diaz-Garcia L."/>
            <person name="Chuvochina M."/>
            <person name="Feuerriegel G."/>
            <person name="Bunk B."/>
            <person name="Sproer C."/>
            <person name="Streit W.R."/>
            <person name="Rodriguez L.M."/>
            <person name="Overmann J."/>
            <person name="Jimenez D.J."/>
        </authorList>
    </citation>
    <scope>NUCLEOTIDE SEQUENCE</scope>
    <source>
        <strain evidence="3">MAG 7</strain>
    </source>
</reference>
<sequence>MKQQLTLIMLMTSMLFATAGKAAGGPSDTEKRYWVANAGYNSIVIRNNVNVVLIEDSSTLLSIEGPEQCTRNVELKVENNTLTISSKRAAAGRHITVYVPVRKLQRITVKGESQVKTIGILDSEKLHLRIEGECQINVLVRGRTTVDNDDEHSFGYLVHKRFSLRKKEYNASYDTADPDH</sequence>
<dbReference type="Gene3D" id="2.160.20.120">
    <property type="match status" value="1"/>
</dbReference>
<protein>
    <submittedName>
        <fullName evidence="3">DUF2807 domain-containing protein</fullName>
    </submittedName>
</protein>
<dbReference type="Proteomes" id="UP001220610">
    <property type="component" value="Chromosome"/>
</dbReference>